<dbReference type="UniPathway" id="UPA00940"/>
<dbReference type="InterPro" id="IPR011777">
    <property type="entry name" value="Geranylgeranyl_Rdtase_fam"/>
</dbReference>
<dbReference type="HAMAP" id="MF_01287">
    <property type="entry name" value="DGGGPL_reductase"/>
    <property type="match status" value="1"/>
</dbReference>
<evidence type="ECO:0000256" key="2">
    <source>
        <dbReference type="ARBA" id="ARBA00022630"/>
    </source>
</evidence>
<sequence>MKYDVVVIGGRVAGSTAAYHAARLGLSVLLLERNPEIGTPVQCAGGVSDSFFKSTGLKPLPEFTCTRIRAAAVNGPLGARIVTENPVVRGYILERKSFDKYLALRAAEAGADVLTMSIAGDLIFREGSVSGVVFRGPDGVQEVECGMVIAADGVQSSIARKAGLETGFRPADLCSCVQYEVAGMDVDPETMEFYFGSRFAPSGYLWVFPKGEGRANVGLGIRRKSCSERGPLSYLNRFMEERGFKRIEFNAGAVPVCGPIERTFTDGLLVVGDAAGQVDPLTGGGIHVAAECAKIAGEVAAEAIESGRVDGRFLSRYEMRWRKKVGKNLERSLKFRKILDGLGDEELNALLKSLEGKDLSSISKISLLRILKDYPSMLRILRDIL</sequence>
<dbReference type="RefSeq" id="WP_115892565.1">
    <property type="nucleotide sequence ID" value="NZ_QREL01000002.1"/>
</dbReference>
<dbReference type="EC" id="1.3.-.-" evidence="8"/>
<keyword evidence="6 8" id="KW-0594">Phospholipid biosynthesis</keyword>
<feature type="binding site" evidence="8">
    <location>
        <position position="286"/>
    </location>
    <ligand>
        <name>FAD</name>
        <dbReference type="ChEBI" id="CHEBI:57692"/>
    </ligand>
</feature>
<protein>
    <recommendedName>
        <fullName evidence="8">Digeranylgeranylglycerophospholipid reductase</fullName>
        <shortName evidence="8">DGGGPL reductase</shortName>
        <ecNumber evidence="8">1.3.-.-</ecNumber>
    </recommendedName>
    <alternativeName>
        <fullName evidence="8">2,3-bis-O-geranylgeranylglyceryl phosphate reductase</fullName>
    </alternativeName>
    <alternativeName>
        <fullName evidence="8">Geranylgeranyl reductase</fullName>
        <shortName evidence="8">GGR</shortName>
    </alternativeName>
</protein>
<evidence type="ECO:0000256" key="3">
    <source>
        <dbReference type="ARBA" id="ARBA00022827"/>
    </source>
</evidence>
<keyword evidence="4 8" id="KW-0560">Oxidoreductase</keyword>
<name>A0A371NB55_9EURY</name>
<comment type="pathway">
    <text evidence="8">Membrane lipid metabolism; glycerophospholipid metabolism.</text>
</comment>
<keyword evidence="3 8" id="KW-0274">FAD</keyword>
<feature type="binding site" evidence="8">
    <location>
        <position position="119"/>
    </location>
    <ligand>
        <name>FAD</name>
        <dbReference type="ChEBI" id="CHEBI:57692"/>
    </ligand>
</feature>
<comment type="miscellaneous">
    <text evidence="8">Reduction reaction proceeds via syn addition of hydrogen for double bonds.</text>
</comment>
<dbReference type="NCBIfam" id="TIGR02032">
    <property type="entry name" value="GG-red-SF"/>
    <property type="match status" value="1"/>
</dbReference>
<dbReference type="GO" id="GO:0045550">
    <property type="term" value="F:geranylgeranyl reductase activity"/>
    <property type="evidence" value="ECO:0007669"/>
    <property type="project" value="InterPro"/>
</dbReference>
<evidence type="ECO:0000256" key="1">
    <source>
        <dbReference type="ARBA" id="ARBA00022516"/>
    </source>
</evidence>
<feature type="domain" description="Digeranylgeranylglycerophospholipid reductase catalytic" evidence="9">
    <location>
        <begin position="172"/>
        <end position="252"/>
    </location>
</feature>
<keyword evidence="11" id="KW-1185">Reference proteome</keyword>
<dbReference type="Proteomes" id="UP000256864">
    <property type="component" value="Unassembled WGS sequence"/>
</dbReference>
<comment type="catalytic activity">
    <reaction evidence="8">
        <text>2,3-bis-O-(phytanyl)-sn-glycerol 1-phosphate + 8 A = 2,3-bis-O-(geranylgeranyl)-sn-glycerol 1-phosphate + 8 AH2</text>
        <dbReference type="Rhea" id="RHEA:64368"/>
        <dbReference type="ChEBI" id="CHEBI:13193"/>
        <dbReference type="ChEBI" id="CHEBI:17499"/>
        <dbReference type="ChEBI" id="CHEBI:58837"/>
        <dbReference type="ChEBI" id="CHEBI:73125"/>
    </reaction>
</comment>
<dbReference type="Pfam" id="PF12831">
    <property type="entry name" value="FAD_oxidored"/>
    <property type="match status" value="1"/>
</dbReference>
<comment type="catalytic activity">
    <reaction evidence="8">
        <text>archaetidylserine + 8 AH2 = 2,3-bis-O-phytanyl-sn-glycero-3-phospho-L-serine + 8 A</text>
        <dbReference type="Rhea" id="RHEA:84215"/>
        <dbReference type="ChEBI" id="CHEBI:13193"/>
        <dbReference type="ChEBI" id="CHEBI:17499"/>
        <dbReference type="ChEBI" id="CHEBI:71517"/>
        <dbReference type="ChEBI" id="CHEBI:74853"/>
    </reaction>
</comment>
<keyword evidence="2 8" id="KW-0285">Flavoprotein</keyword>
<dbReference type="PRINTS" id="PR00420">
    <property type="entry name" value="RNGMNOXGNASE"/>
</dbReference>
<dbReference type="GO" id="GO:0046467">
    <property type="term" value="P:membrane lipid biosynthetic process"/>
    <property type="evidence" value="ECO:0007669"/>
    <property type="project" value="InterPro"/>
</dbReference>
<evidence type="ECO:0000313" key="10">
    <source>
        <dbReference type="EMBL" id="REE26236.1"/>
    </source>
</evidence>
<evidence type="ECO:0000259" key="9">
    <source>
        <dbReference type="Pfam" id="PF22578"/>
    </source>
</evidence>
<feature type="binding site" evidence="8">
    <location>
        <position position="13"/>
    </location>
    <ligand>
        <name>FAD</name>
        <dbReference type="ChEBI" id="CHEBI:57692"/>
    </ligand>
</feature>
<evidence type="ECO:0000256" key="8">
    <source>
        <dbReference type="HAMAP-Rule" id="MF_01287"/>
    </source>
</evidence>
<dbReference type="InterPro" id="IPR036188">
    <property type="entry name" value="FAD/NAD-bd_sf"/>
</dbReference>
<feature type="binding site" evidence="8">
    <location>
        <position position="43"/>
    </location>
    <ligand>
        <name>FAD</name>
        <dbReference type="ChEBI" id="CHEBI:57692"/>
    </ligand>
</feature>
<dbReference type="Gene3D" id="3.50.50.60">
    <property type="entry name" value="FAD/NAD(P)-binding domain"/>
    <property type="match status" value="1"/>
</dbReference>
<feature type="binding site" evidence="8">
    <location>
        <position position="95"/>
    </location>
    <ligand>
        <name>FAD</name>
        <dbReference type="ChEBI" id="CHEBI:57692"/>
    </ligand>
</feature>
<organism evidence="10 11">
    <name type="scientific">Methanothermobacter defluvii</name>
    <dbReference type="NCBI Taxonomy" id="49339"/>
    <lineage>
        <taxon>Archaea</taxon>
        <taxon>Methanobacteriati</taxon>
        <taxon>Methanobacteriota</taxon>
        <taxon>Methanomada group</taxon>
        <taxon>Methanobacteria</taxon>
        <taxon>Methanobacteriales</taxon>
        <taxon>Methanobacteriaceae</taxon>
        <taxon>Methanothermobacter</taxon>
    </lineage>
</organism>
<keyword evidence="7 8" id="KW-1208">Phospholipid metabolism</keyword>
<dbReference type="GO" id="GO:0046474">
    <property type="term" value="P:glycerophospholipid biosynthetic process"/>
    <property type="evidence" value="ECO:0007669"/>
    <property type="project" value="UniProtKB-UniRule"/>
</dbReference>
<dbReference type="SUPFAM" id="SSF51905">
    <property type="entry name" value="FAD/NAD(P)-binding domain"/>
    <property type="match status" value="1"/>
</dbReference>
<evidence type="ECO:0000313" key="11">
    <source>
        <dbReference type="Proteomes" id="UP000256864"/>
    </source>
</evidence>
<comment type="catalytic activity">
    <reaction evidence="8">
        <text>a 2,3-bis-O-phytanyl-sn-glycerol 1-phospholipid + 8 A = a 2,3-bis-O-(geranylgeranyl)-sn-glycerol 1-phospholipid + 8 AH2</text>
        <dbReference type="Rhea" id="RHEA:64376"/>
        <dbReference type="ChEBI" id="CHEBI:13193"/>
        <dbReference type="ChEBI" id="CHEBI:17499"/>
        <dbReference type="ChEBI" id="CHEBI:138139"/>
        <dbReference type="ChEBI" id="CHEBI:138140"/>
    </reaction>
</comment>
<proteinExistence type="inferred from homology"/>
<evidence type="ECO:0000256" key="5">
    <source>
        <dbReference type="ARBA" id="ARBA00023098"/>
    </source>
</evidence>
<dbReference type="AlphaFoldDB" id="A0A371NB55"/>
<dbReference type="InterPro" id="IPR023590">
    <property type="entry name" value="DGGGPL_reductase"/>
</dbReference>
<accession>A0A371NB55</accession>
<comment type="catalytic activity">
    <reaction evidence="8">
        <text>CDP-2,3-bis-O-(geranylgeranyl)-sn-glycerol + 8 AH2 = CDP-2,3-bis-O-(phytanyl)-sn-glycerol + 8 A</text>
        <dbReference type="Rhea" id="RHEA:84207"/>
        <dbReference type="ChEBI" id="CHEBI:13193"/>
        <dbReference type="ChEBI" id="CHEBI:17499"/>
        <dbReference type="ChEBI" id="CHEBI:58838"/>
        <dbReference type="ChEBI" id="CHEBI:74004"/>
    </reaction>
</comment>
<evidence type="ECO:0000256" key="4">
    <source>
        <dbReference type="ARBA" id="ARBA00023002"/>
    </source>
</evidence>
<keyword evidence="5 8" id="KW-0443">Lipid metabolism</keyword>
<evidence type="ECO:0000256" key="6">
    <source>
        <dbReference type="ARBA" id="ARBA00023209"/>
    </source>
</evidence>
<comment type="function">
    <text evidence="8">Is involved in the reduction of 2,3-digeranylgeranylglycerophospholipids (unsaturated archaeols) into 2,3-diphytanylglycerophospholipids (saturated archaeols) in the biosynthesis of archaeal membrane lipids. Catalyzes the formation of archaetidic acid (2,3-di-O-phytanyl-sn-glyceryl phosphate) from 2,3-di-O-geranylgeranylglyceryl phosphate (DGGGP) via the hydrogenation of each double bond of the isoprenoid chains. Is also probably able to reduce double bonds of geranyl groups in CDP-2,3-bis-O-(geranylgeranyl)-sn-glycerol and archaetidylserine, thus acting at various stages in the biosynthesis of archaeal membrane lipids.</text>
</comment>
<comment type="caution">
    <text evidence="8">Lacks conserved residue(s) required for the propagation of feature annotation.</text>
</comment>
<dbReference type="EMBL" id="QREL01000002">
    <property type="protein sequence ID" value="REE26236.1"/>
    <property type="molecule type" value="Genomic_DNA"/>
</dbReference>
<dbReference type="GO" id="GO:0016628">
    <property type="term" value="F:oxidoreductase activity, acting on the CH-CH group of donors, NAD or NADP as acceptor"/>
    <property type="evidence" value="ECO:0007669"/>
    <property type="project" value="InterPro"/>
</dbReference>
<feature type="binding site" evidence="8">
    <location>
        <position position="44"/>
    </location>
    <ligand>
        <name>FAD</name>
        <dbReference type="ChEBI" id="CHEBI:57692"/>
    </ligand>
</feature>
<evidence type="ECO:0000256" key="7">
    <source>
        <dbReference type="ARBA" id="ARBA00023264"/>
    </source>
</evidence>
<comment type="cofactor">
    <cofactor evidence="8">
        <name>FAD</name>
        <dbReference type="ChEBI" id="CHEBI:57692"/>
    </cofactor>
    <text evidence="8">Binds 1 FAD per subunit.</text>
</comment>
<dbReference type="Pfam" id="PF22578">
    <property type="entry name" value="GGR_cat"/>
    <property type="match status" value="1"/>
</dbReference>
<feature type="binding site" evidence="8">
    <location>
        <position position="285"/>
    </location>
    <ligand>
        <name>FAD</name>
        <dbReference type="ChEBI" id="CHEBI:57692"/>
    </ligand>
</feature>
<feature type="binding site" evidence="8">
    <location>
        <position position="273"/>
    </location>
    <ligand>
        <name>FAD</name>
        <dbReference type="ChEBI" id="CHEBI:57692"/>
    </ligand>
</feature>
<dbReference type="GeneID" id="77404110"/>
<reference evidence="10 11" key="1">
    <citation type="submission" date="2018-07" db="EMBL/GenBank/DDBJ databases">
        <title>Genomic Encyclopedia of Type Strains, Phase IV (KMG-IV): sequencing the most valuable type-strain genomes for metagenomic binning, comparative biology and taxonomic classification.</title>
        <authorList>
            <person name="Goeker M."/>
        </authorList>
    </citation>
    <scope>NUCLEOTIDE SEQUENCE [LARGE SCALE GENOMIC DNA]</scope>
    <source>
        <strain evidence="10 11">DSM 7466</strain>
    </source>
</reference>
<keyword evidence="1 8" id="KW-0444">Lipid biosynthesis</keyword>
<dbReference type="InterPro" id="IPR050407">
    <property type="entry name" value="Geranylgeranyl_reductase"/>
</dbReference>
<dbReference type="Gene3D" id="3.30.9.10">
    <property type="entry name" value="D-Amino Acid Oxidase, subunit A, domain 2"/>
    <property type="match status" value="1"/>
</dbReference>
<feature type="binding site" evidence="8">
    <location>
        <position position="46"/>
    </location>
    <ligand>
        <name>FAD</name>
        <dbReference type="ChEBI" id="CHEBI:57692"/>
    </ligand>
</feature>
<gene>
    <name evidence="10" type="ORF">C7452_1194</name>
</gene>
<dbReference type="InterPro" id="IPR054715">
    <property type="entry name" value="GGR_cat"/>
</dbReference>
<feature type="binding site" evidence="8">
    <location>
        <position position="32"/>
    </location>
    <ligand>
        <name>FAD</name>
        <dbReference type="ChEBI" id="CHEBI:57692"/>
    </ligand>
</feature>
<dbReference type="PANTHER" id="PTHR42685:SF18">
    <property type="entry name" value="DIGERANYLGERANYLGLYCEROPHOSPHOLIPID REDUCTASE"/>
    <property type="match status" value="1"/>
</dbReference>
<dbReference type="GO" id="GO:0016020">
    <property type="term" value="C:membrane"/>
    <property type="evidence" value="ECO:0007669"/>
    <property type="project" value="GOC"/>
</dbReference>
<comment type="caution">
    <text evidence="10">The sequence shown here is derived from an EMBL/GenBank/DDBJ whole genome shotgun (WGS) entry which is preliminary data.</text>
</comment>
<dbReference type="PANTHER" id="PTHR42685">
    <property type="entry name" value="GERANYLGERANYL DIPHOSPHATE REDUCTASE"/>
    <property type="match status" value="1"/>
</dbReference>
<dbReference type="GO" id="GO:0050660">
    <property type="term" value="F:flavin adenine dinucleotide binding"/>
    <property type="evidence" value="ECO:0007669"/>
    <property type="project" value="UniProtKB-UniRule"/>
</dbReference>
<comment type="similarity">
    <text evidence="8">Belongs to the geranylgeranyl reductase family. DGGGPL reductase subfamily.</text>
</comment>